<keyword evidence="2" id="KW-1185">Reference proteome</keyword>
<gene>
    <name evidence="1" type="ORF">ACFO7V_14895</name>
</gene>
<name>A0ABV9MQV4_9MICC</name>
<dbReference type="Proteomes" id="UP001595884">
    <property type="component" value="Unassembled WGS sequence"/>
</dbReference>
<comment type="caution">
    <text evidence="1">The sequence shown here is derived from an EMBL/GenBank/DDBJ whole genome shotgun (WGS) entry which is preliminary data.</text>
</comment>
<sequence>MKNNLDWTELDLEALPADFIPRTSYQPVGNPLEYEKAYPETSYSGKKREQFRLAWRRMASVTGQRTLHATVIPPGTSHLFTLRSVSSEIEDQSRTLELLGIFSSIPSDYFVKTSAVADLTESFIKCLPMAQEHLLAPDLILRAARLICLTETYRCLWESTIREPWSPAKTYRNSGSRRAALVEIDALVALMFGLNADELCTIYRTQFPVLRGYELNDLYDSNGRKVPGEINKLYRQRGETLSVDERTWTHPQSKVEYVFEFPFQSFDREEDMRKAYTHFEQLLADKQAEELVK</sequence>
<evidence type="ECO:0000313" key="2">
    <source>
        <dbReference type="Proteomes" id="UP001595884"/>
    </source>
</evidence>
<dbReference type="EMBL" id="JBHSHE010000069">
    <property type="protein sequence ID" value="MFC4717414.1"/>
    <property type="molecule type" value="Genomic_DNA"/>
</dbReference>
<protein>
    <recommendedName>
        <fullName evidence="3">Restriction endonuclease</fullName>
    </recommendedName>
</protein>
<reference evidence="2" key="1">
    <citation type="journal article" date="2019" name="Int. J. Syst. Evol. Microbiol.">
        <title>The Global Catalogue of Microorganisms (GCM) 10K type strain sequencing project: providing services to taxonomists for standard genome sequencing and annotation.</title>
        <authorList>
            <consortium name="The Broad Institute Genomics Platform"/>
            <consortium name="The Broad Institute Genome Sequencing Center for Infectious Disease"/>
            <person name="Wu L."/>
            <person name="Ma J."/>
        </authorList>
    </citation>
    <scope>NUCLEOTIDE SEQUENCE [LARGE SCALE GENOMIC DNA]</scope>
    <source>
        <strain evidence="2">CGMCC 1.12849</strain>
    </source>
</reference>
<evidence type="ECO:0000313" key="1">
    <source>
        <dbReference type="EMBL" id="MFC4717414.1"/>
    </source>
</evidence>
<organism evidence="1 2">
    <name type="scientific">Glutamicibacter bergerei</name>
    <dbReference type="NCBI Taxonomy" id="256702"/>
    <lineage>
        <taxon>Bacteria</taxon>
        <taxon>Bacillati</taxon>
        <taxon>Actinomycetota</taxon>
        <taxon>Actinomycetes</taxon>
        <taxon>Micrococcales</taxon>
        <taxon>Micrococcaceae</taxon>
        <taxon>Glutamicibacter</taxon>
    </lineage>
</organism>
<evidence type="ECO:0008006" key="3">
    <source>
        <dbReference type="Google" id="ProtNLM"/>
    </source>
</evidence>
<dbReference type="RefSeq" id="WP_346059872.1">
    <property type="nucleotide sequence ID" value="NZ_BAAAVQ010000066.1"/>
</dbReference>
<accession>A0ABV9MQV4</accession>
<proteinExistence type="predicted"/>